<keyword evidence="2" id="KW-0472">Membrane</keyword>
<dbReference type="Proteomes" id="UP000274033">
    <property type="component" value="Unassembled WGS sequence"/>
</dbReference>
<feature type="compositionally biased region" description="Basic and acidic residues" evidence="1">
    <location>
        <begin position="51"/>
        <end position="65"/>
    </location>
</feature>
<name>A0A3N9UI96_9BACI</name>
<protein>
    <recommendedName>
        <fullName evidence="5">Cell surface protein</fullName>
    </recommendedName>
</protein>
<keyword evidence="4" id="KW-1185">Reference proteome</keyword>
<feature type="transmembrane region" description="Helical" evidence="2">
    <location>
        <begin position="7"/>
        <end position="26"/>
    </location>
</feature>
<accession>A0A3N9UI96</accession>
<dbReference type="AlphaFoldDB" id="A0A3N9UI96"/>
<proteinExistence type="predicted"/>
<dbReference type="RefSeq" id="WP_124762788.1">
    <property type="nucleotide sequence ID" value="NZ_JAFBDY010000002.1"/>
</dbReference>
<dbReference type="OrthoDB" id="1650483at2"/>
<dbReference type="EMBL" id="RRCT01000002">
    <property type="protein sequence ID" value="RQW75741.1"/>
    <property type="molecule type" value="Genomic_DNA"/>
</dbReference>
<gene>
    <name evidence="3" type="ORF">EBB45_03750</name>
</gene>
<sequence length="225" mass="24474">MKKGLKFGCLGIIALIVLMVIIGFLVGNDEEVIDKPDVNQESATDSNAINTKEETTESAEKEEAGSHAIKAGTYKVGTDIEAGEYLIFSEGFGYIEAAKDSTGNLESIVFNANLTEDSHTYATLSDGQYFKLQGAKMYPVTEAPSVIPEDGVYRDGMYRVGKDIPAGEYKIILESEAGMGYIEVSKDSSYDLESIVTNENLQADTYLTVQEGQYLTLQGAKIETK</sequence>
<evidence type="ECO:0000313" key="3">
    <source>
        <dbReference type="EMBL" id="RQW75741.1"/>
    </source>
</evidence>
<evidence type="ECO:0000256" key="1">
    <source>
        <dbReference type="SAM" id="MobiDB-lite"/>
    </source>
</evidence>
<evidence type="ECO:0008006" key="5">
    <source>
        <dbReference type="Google" id="ProtNLM"/>
    </source>
</evidence>
<organism evidence="3 4">
    <name type="scientific">Lysinibacillus composti</name>
    <dbReference type="NCBI Taxonomy" id="720633"/>
    <lineage>
        <taxon>Bacteria</taxon>
        <taxon>Bacillati</taxon>
        <taxon>Bacillota</taxon>
        <taxon>Bacilli</taxon>
        <taxon>Bacillales</taxon>
        <taxon>Bacillaceae</taxon>
        <taxon>Lysinibacillus</taxon>
    </lineage>
</organism>
<comment type="caution">
    <text evidence="3">The sequence shown here is derived from an EMBL/GenBank/DDBJ whole genome shotgun (WGS) entry which is preliminary data.</text>
</comment>
<keyword evidence="2" id="KW-0812">Transmembrane</keyword>
<reference evidence="3 4" key="1">
    <citation type="journal article" date="2013" name="J. Microbiol.">
        <title>Lysinibacillus chungkukjangi sp. nov., isolated from Chungkukjang, Korean fermented soybean food.</title>
        <authorList>
            <person name="Kim S.J."/>
            <person name="Jang Y.H."/>
            <person name="Hamada M."/>
            <person name="Ahn J.H."/>
            <person name="Weon H.Y."/>
            <person name="Suzuki K."/>
            <person name="Whang K.S."/>
            <person name="Kwon S.W."/>
        </authorList>
    </citation>
    <scope>NUCLEOTIDE SEQUENCE [LARGE SCALE GENOMIC DNA]</scope>
    <source>
        <strain evidence="3 4">MCCC 1A12701</strain>
    </source>
</reference>
<feature type="region of interest" description="Disordered" evidence="1">
    <location>
        <begin position="36"/>
        <end position="65"/>
    </location>
</feature>
<evidence type="ECO:0000256" key="2">
    <source>
        <dbReference type="SAM" id="Phobius"/>
    </source>
</evidence>
<feature type="compositionally biased region" description="Polar residues" evidence="1">
    <location>
        <begin position="39"/>
        <end position="50"/>
    </location>
</feature>
<evidence type="ECO:0000313" key="4">
    <source>
        <dbReference type="Proteomes" id="UP000274033"/>
    </source>
</evidence>
<keyword evidence="2" id="KW-1133">Transmembrane helix</keyword>